<organism evidence="2 3">
    <name type="scientific">Rhodoferax aquaticus</name>
    <dbReference type="NCBI Taxonomy" id="2527691"/>
    <lineage>
        <taxon>Bacteria</taxon>
        <taxon>Pseudomonadati</taxon>
        <taxon>Pseudomonadota</taxon>
        <taxon>Betaproteobacteria</taxon>
        <taxon>Burkholderiales</taxon>
        <taxon>Comamonadaceae</taxon>
        <taxon>Rhodoferax</taxon>
    </lineage>
</organism>
<evidence type="ECO:0000313" key="2">
    <source>
        <dbReference type="EMBL" id="QDL53609.1"/>
    </source>
</evidence>
<reference evidence="3" key="2">
    <citation type="journal article" date="2020" name="Int. J. Syst. Evol. Microbiol.">
        <title>Genomic insights into a novel species Rhodoferax aquaticus sp. nov., isolated from freshwater.</title>
        <authorList>
            <person name="Li T."/>
            <person name="Zhuo Y."/>
            <person name="Jin C.Z."/>
            <person name="Wu X."/>
            <person name="Ko S.R."/>
            <person name="Jin F.J."/>
            <person name="Ahn C.Y."/>
            <person name="Oh H.M."/>
            <person name="Lee H.G."/>
            <person name="Jin L."/>
        </authorList>
    </citation>
    <scope>NUCLEOTIDE SEQUENCE [LARGE SCALE GENOMIC DNA]</scope>
    <source>
        <strain evidence="3">Gr-4</strain>
    </source>
</reference>
<keyword evidence="3" id="KW-1185">Reference proteome</keyword>
<dbReference type="Proteomes" id="UP000317365">
    <property type="component" value="Chromosome"/>
</dbReference>
<dbReference type="RefSeq" id="WP_142809665.1">
    <property type="nucleotide sequence ID" value="NZ_CP036282.1"/>
</dbReference>
<dbReference type="EMBL" id="CP036282">
    <property type="protein sequence ID" value="QDL53609.1"/>
    <property type="molecule type" value="Genomic_DNA"/>
</dbReference>
<name>A0A515ELV1_9BURK</name>
<evidence type="ECO:0000313" key="3">
    <source>
        <dbReference type="Proteomes" id="UP000317365"/>
    </source>
</evidence>
<feature type="domain" description="DUF4440" evidence="1">
    <location>
        <begin position="12"/>
        <end position="116"/>
    </location>
</feature>
<gene>
    <name evidence="2" type="ORF">EXZ61_05130</name>
</gene>
<accession>A0A515ELV1</accession>
<dbReference type="InterPro" id="IPR027843">
    <property type="entry name" value="DUF4440"/>
</dbReference>
<dbReference type="Pfam" id="PF14534">
    <property type="entry name" value="DUF4440"/>
    <property type="match status" value="1"/>
</dbReference>
<dbReference type="KEGG" id="rhg:EXZ61_05130"/>
<dbReference type="SUPFAM" id="SSF54427">
    <property type="entry name" value="NTF2-like"/>
    <property type="match status" value="1"/>
</dbReference>
<dbReference type="AlphaFoldDB" id="A0A515ELV1"/>
<sequence length="126" mass="13796">MTDNITTEINHSEEQLRLAMLASDVQALDALIAPDLVFTTHFGSVITKQEDLAAHQSGTLKFHSIALSEQRVLALGGVVYVSVRAKVTGTYASAPFQNDLRFSRIWQRTENSTWQIAAGHATVVQA</sequence>
<dbReference type="InterPro" id="IPR032710">
    <property type="entry name" value="NTF2-like_dom_sf"/>
</dbReference>
<reference evidence="3" key="1">
    <citation type="submission" date="2019-02" db="EMBL/GenBank/DDBJ databases">
        <title>Complete genome sequence of Rhodoferax sp. Gr-4.</title>
        <authorList>
            <person name="Jin L."/>
        </authorList>
    </citation>
    <scope>NUCLEOTIDE SEQUENCE [LARGE SCALE GENOMIC DNA]</scope>
    <source>
        <strain evidence="3">Gr-4</strain>
    </source>
</reference>
<evidence type="ECO:0000259" key="1">
    <source>
        <dbReference type="Pfam" id="PF14534"/>
    </source>
</evidence>
<protein>
    <submittedName>
        <fullName evidence="2">Nuclear transport factor 2 family protein</fullName>
    </submittedName>
</protein>
<dbReference type="Gene3D" id="3.10.450.50">
    <property type="match status" value="1"/>
</dbReference>
<proteinExistence type="predicted"/>